<sequence>MQLLDQAISQTIDVTNIVD</sequence>
<proteinExistence type="predicted"/>
<dbReference type="EMBL" id="CAJOBJ010102952">
    <property type="protein sequence ID" value="CAF4596524.1"/>
    <property type="molecule type" value="Genomic_DNA"/>
</dbReference>
<feature type="non-terminal residue" evidence="1">
    <location>
        <position position="1"/>
    </location>
</feature>
<evidence type="ECO:0000313" key="2">
    <source>
        <dbReference type="Proteomes" id="UP000681720"/>
    </source>
</evidence>
<evidence type="ECO:0000313" key="1">
    <source>
        <dbReference type="EMBL" id="CAF4596524.1"/>
    </source>
</evidence>
<accession>A0A8S2YZX7</accession>
<protein>
    <submittedName>
        <fullName evidence="1">Uncharacterized protein</fullName>
    </submittedName>
</protein>
<dbReference type="Proteomes" id="UP000681720">
    <property type="component" value="Unassembled WGS sequence"/>
</dbReference>
<dbReference type="AlphaFoldDB" id="A0A8S2YZX7"/>
<name>A0A8S2YZX7_9BILA</name>
<gene>
    <name evidence="1" type="ORF">GIL414_LOCUS38731</name>
</gene>
<organism evidence="1 2">
    <name type="scientific">Rotaria magnacalcarata</name>
    <dbReference type="NCBI Taxonomy" id="392030"/>
    <lineage>
        <taxon>Eukaryota</taxon>
        <taxon>Metazoa</taxon>
        <taxon>Spiralia</taxon>
        <taxon>Gnathifera</taxon>
        <taxon>Rotifera</taxon>
        <taxon>Eurotatoria</taxon>
        <taxon>Bdelloidea</taxon>
        <taxon>Philodinida</taxon>
        <taxon>Philodinidae</taxon>
        <taxon>Rotaria</taxon>
    </lineage>
</organism>
<comment type="caution">
    <text evidence="1">The sequence shown here is derived from an EMBL/GenBank/DDBJ whole genome shotgun (WGS) entry which is preliminary data.</text>
</comment>
<feature type="non-terminal residue" evidence="1">
    <location>
        <position position="19"/>
    </location>
</feature>
<reference evidence="1" key="1">
    <citation type="submission" date="2021-02" db="EMBL/GenBank/DDBJ databases">
        <authorList>
            <person name="Nowell W R."/>
        </authorList>
    </citation>
    <scope>NUCLEOTIDE SEQUENCE</scope>
</reference>